<name>A0A1D2J6E4_PARBR</name>
<evidence type="ECO:0000256" key="1">
    <source>
        <dbReference type="ARBA" id="ARBA00023186"/>
    </source>
</evidence>
<comment type="caution">
    <text evidence="4">The sequence shown here is derived from an EMBL/GenBank/DDBJ whole genome shotgun (WGS) entry which is preliminary data.</text>
</comment>
<gene>
    <name evidence="4" type="ORF">ACO22_06951</name>
</gene>
<reference evidence="4 5" key="1">
    <citation type="submission" date="2016-06" db="EMBL/GenBank/DDBJ databases">
        <authorList>
            <person name="Kjaerup R.B."/>
            <person name="Dalgaard T.S."/>
            <person name="Juul-Madsen H.R."/>
        </authorList>
    </citation>
    <scope>NUCLEOTIDE SEQUENCE [LARGE SCALE GENOMIC DNA]</scope>
    <source>
        <strain evidence="4 5">Pb300</strain>
    </source>
</reference>
<dbReference type="InterPro" id="IPR008012">
    <property type="entry name" value="Ump1"/>
</dbReference>
<evidence type="ECO:0000256" key="2">
    <source>
        <dbReference type="ARBA" id="ARBA00043974"/>
    </source>
</evidence>
<dbReference type="GO" id="GO:0005737">
    <property type="term" value="C:cytoplasm"/>
    <property type="evidence" value="ECO:0007669"/>
    <property type="project" value="TreeGrafter"/>
</dbReference>
<dbReference type="PANTHER" id="PTHR12828">
    <property type="entry name" value="PROTEASOME MATURATION PROTEIN UMP1"/>
    <property type="match status" value="1"/>
</dbReference>
<dbReference type="VEuPathDB" id="FungiDB:PADG_05428"/>
<evidence type="ECO:0008006" key="6">
    <source>
        <dbReference type="Google" id="ProtNLM"/>
    </source>
</evidence>
<sequence length="244" mass="27021">MEEGCALLKKGLQQGFGGNLAGGIEKHQRHLIDCCLSIQHHHSIHQHHSTLSTPPPSAFGSSIYYRSSLFHLDPTAKYRPSSLPIMSLRIVPPAANATQTSNTASASHLSKGAPSATGIHDTLRASFTPAPTLQQQRTPTSTHPLEARLLQWRQTHDAMKMETLKRVYGIAEPVRRGMELKIVQEGQWKPAVLGGGKESNIHADILALGGRETEVTWEDVFDGDDLREPATFHDEMEQRLKMNW</sequence>
<dbReference type="AlphaFoldDB" id="A0A1D2J6E4"/>
<evidence type="ECO:0000313" key="5">
    <source>
        <dbReference type="Proteomes" id="UP000242814"/>
    </source>
</evidence>
<dbReference type="PANTHER" id="PTHR12828:SF3">
    <property type="entry name" value="PROTEASOME MATURATION PROTEIN"/>
    <property type="match status" value="1"/>
</dbReference>
<feature type="region of interest" description="Disordered" evidence="3">
    <location>
        <begin position="99"/>
        <end position="119"/>
    </location>
</feature>
<dbReference type="Pfam" id="PF05348">
    <property type="entry name" value="UMP1"/>
    <property type="match status" value="1"/>
</dbReference>
<dbReference type="Proteomes" id="UP000242814">
    <property type="component" value="Unassembled WGS sequence"/>
</dbReference>
<evidence type="ECO:0000313" key="4">
    <source>
        <dbReference type="EMBL" id="ODH13737.1"/>
    </source>
</evidence>
<dbReference type="EMBL" id="LZYO01000427">
    <property type="protein sequence ID" value="ODH13737.1"/>
    <property type="molecule type" value="Genomic_DNA"/>
</dbReference>
<evidence type="ECO:0000256" key="3">
    <source>
        <dbReference type="SAM" id="MobiDB-lite"/>
    </source>
</evidence>
<dbReference type="GO" id="GO:0005634">
    <property type="term" value="C:nucleus"/>
    <property type="evidence" value="ECO:0007669"/>
    <property type="project" value="TreeGrafter"/>
</dbReference>
<comment type="similarity">
    <text evidence="2">Belongs to the POMP/UMP1 family.</text>
</comment>
<keyword evidence="1" id="KW-0143">Chaperone</keyword>
<proteinExistence type="inferred from homology"/>
<organism evidence="4 5">
    <name type="scientific">Paracoccidioides brasiliensis</name>
    <dbReference type="NCBI Taxonomy" id="121759"/>
    <lineage>
        <taxon>Eukaryota</taxon>
        <taxon>Fungi</taxon>
        <taxon>Dikarya</taxon>
        <taxon>Ascomycota</taxon>
        <taxon>Pezizomycotina</taxon>
        <taxon>Eurotiomycetes</taxon>
        <taxon>Eurotiomycetidae</taxon>
        <taxon>Onygenales</taxon>
        <taxon>Ajellomycetaceae</taxon>
        <taxon>Paracoccidioides</taxon>
    </lineage>
</organism>
<dbReference type="GO" id="GO:0043248">
    <property type="term" value="P:proteasome assembly"/>
    <property type="evidence" value="ECO:0007669"/>
    <property type="project" value="InterPro"/>
</dbReference>
<protein>
    <recommendedName>
        <fullName evidence="6">Proteasome maturation factor UMP1</fullName>
    </recommendedName>
</protein>
<dbReference type="VEuPathDB" id="FungiDB:PABG_04795"/>
<accession>A0A1D2J6E4</accession>